<evidence type="ECO:0000256" key="4">
    <source>
        <dbReference type="PROSITE-ProRule" id="PRU00510"/>
    </source>
</evidence>
<dbReference type="InterPro" id="IPR048487">
    <property type="entry name" value="DksA-like_N"/>
</dbReference>
<evidence type="ECO:0000259" key="6">
    <source>
        <dbReference type="Pfam" id="PF01258"/>
    </source>
</evidence>
<feature type="region of interest" description="Disordered" evidence="5">
    <location>
        <begin position="25"/>
        <end position="46"/>
    </location>
</feature>
<evidence type="ECO:0000259" key="7">
    <source>
        <dbReference type="Pfam" id="PF21173"/>
    </source>
</evidence>
<dbReference type="Pfam" id="PF21173">
    <property type="entry name" value="DksA-like_N"/>
    <property type="match status" value="1"/>
</dbReference>
<dbReference type="OrthoDB" id="1121111at2"/>
<dbReference type="AlphaFoldDB" id="A0A2S5JE82"/>
<dbReference type="Proteomes" id="UP000239736">
    <property type="component" value="Unassembled WGS sequence"/>
</dbReference>
<feature type="zinc finger region" description="dksA C4-type" evidence="4">
    <location>
        <begin position="79"/>
        <end position="103"/>
    </location>
</feature>
<proteinExistence type="predicted"/>
<feature type="compositionally biased region" description="Basic and acidic residues" evidence="5">
    <location>
        <begin position="25"/>
        <end position="44"/>
    </location>
</feature>
<dbReference type="RefSeq" id="WP_104072328.1">
    <property type="nucleotide sequence ID" value="NZ_PRDS01000009.1"/>
</dbReference>
<dbReference type="EMBL" id="PRDS01000009">
    <property type="protein sequence ID" value="PPB79807.1"/>
    <property type="molecule type" value="Genomic_DNA"/>
</dbReference>
<reference evidence="8 9" key="1">
    <citation type="submission" date="2018-01" db="EMBL/GenBank/DDBJ databases">
        <title>Genomic Encyclopedia of Archaeal and Bacterial Type Strains, Phase II (KMG-II): from individual species to whole genera.</title>
        <authorList>
            <person name="Goeker M."/>
        </authorList>
    </citation>
    <scope>NUCLEOTIDE SEQUENCE [LARGE SCALE GENOMIC DNA]</scope>
    <source>
        <strain evidence="8 9">DSM 12048</strain>
    </source>
</reference>
<evidence type="ECO:0000256" key="5">
    <source>
        <dbReference type="SAM" id="MobiDB-lite"/>
    </source>
</evidence>
<keyword evidence="1" id="KW-0479">Metal-binding</keyword>
<evidence type="ECO:0000256" key="1">
    <source>
        <dbReference type="ARBA" id="ARBA00022723"/>
    </source>
</evidence>
<dbReference type="Gene3D" id="1.20.120.910">
    <property type="entry name" value="DksA, coiled-coil domain"/>
    <property type="match status" value="1"/>
</dbReference>
<name>A0A2S5JE82_9RHOB</name>
<dbReference type="PANTHER" id="PTHR33823">
    <property type="entry name" value="RNA POLYMERASE-BINDING TRANSCRIPTION FACTOR DKSA-RELATED"/>
    <property type="match status" value="1"/>
</dbReference>
<dbReference type="SUPFAM" id="SSF109635">
    <property type="entry name" value="DnaK suppressor protein DksA, alpha-hairpin domain"/>
    <property type="match status" value="1"/>
</dbReference>
<dbReference type="Pfam" id="PF01258">
    <property type="entry name" value="zf-dskA_traR"/>
    <property type="match status" value="1"/>
</dbReference>
<protein>
    <submittedName>
        <fullName evidence="8">TraR/DksA family transcriptional regulator</fullName>
    </submittedName>
</protein>
<gene>
    <name evidence="8" type="ORF">LV82_02599</name>
</gene>
<dbReference type="InterPro" id="IPR037187">
    <property type="entry name" value="DnaK_N"/>
</dbReference>
<feature type="domain" description="Zinc finger DksA/TraR C4-type" evidence="6">
    <location>
        <begin position="74"/>
        <end position="104"/>
    </location>
</feature>
<dbReference type="PROSITE" id="PS51128">
    <property type="entry name" value="ZF_DKSA_2"/>
    <property type="match status" value="1"/>
</dbReference>
<feature type="domain" description="DnaK suppressor protein-like N-terminal" evidence="7">
    <location>
        <begin position="9"/>
        <end position="71"/>
    </location>
</feature>
<sequence length="107" mass="12261">MKSDAERKAQLLARQAELLERMKKVDNELDSHDSKDWEEMATERETDEVLEDLGHAARDELRMIEAALKRMEEGEYGYCVTCGDRISEERLDLLPATPFCKNCAPGN</sequence>
<evidence type="ECO:0000313" key="8">
    <source>
        <dbReference type="EMBL" id="PPB79807.1"/>
    </source>
</evidence>
<evidence type="ECO:0000256" key="3">
    <source>
        <dbReference type="ARBA" id="ARBA00022833"/>
    </source>
</evidence>
<dbReference type="GO" id="GO:0008270">
    <property type="term" value="F:zinc ion binding"/>
    <property type="evidence" value="ECO:0007669"/>
    <property type="project" value="UniProtKB-KW"/>
</dbReference>
<keyword evidence="2" id="KW-0863">Zinc-finger</keyword>
<organism evidence="8 9">
    <name type="scientific">Albidovulum inexpectatum</name>
    <dbReference type="NCBI Taxonomy" id="196587"/>
    <lineage>
        <taxon>Bacteria</taxon>
        <taxon>Pseudomonadati</taxon>
        <taxon>Pseudomonadota</taxon>
        <taxon>Alphaproteobacteria</taxon>
        <taxon>Rhodobacterales</taxon>
        <taxon>Paracoccaceae</taxon>
        <taxon>Albidovulum</taxon>
    </lineage>
</organism>
<dbReference type="SUPFAM" id="SSF57716">
    <property type="entry name" value="Glucocorticoid receptor-like (DNA-binding domain)"/>
    <property type="match status" value="1"/>
</dbReference>
<dbReference type="PANTHER" id="PTHR33823:SF4">
    <property type="entry name" value="GENERAL STRESS PROTEIN 16O"/>
    <property type="match status" value="1"/>
</dbReference>
<evidence type="ECO:0000256" key="2">
    <source>
        <dbReference type="ARBA" id="ARBA00022771"/>
    </source>
</evidence>
<keyword evidence="3" id="KW-0862">Zinc</keyword>
<accession>A0A2S5JE82</accession>
<keyword evidence="9" id="KW-1185">Reference proteome</keyword>
<comment type="caution">
    <text evidence="8">The sequence shown here is derived from an EMBL/GenBank/DDBJ whole genome shotgun (WGS) entry which is preliminary data.</text>
</comment>
<dbReference type="InterPro" id="IPR000962">
    <property type="entry name" value="Znf_DskA_TraR"/>
</dbReference>
<evidence type="ECO:0000313" key="9">
    <source>
        <dbReference type="Proteomes" id="UP000239736"/>
    </source>
</evidence>